<feature type="domain" description="Fibronectin type-III" evidence="11">
    <location>
        <begin position="413"/>
        <end position="508"/>
    </location>
</feature>
<comment type="caution">
    <text evidence="12">The sequence shown here is derived from an EMBL/GenBank/DDBJ whole genome shotgun (WGS) entry which is preliminary data.</text>
</comment>
<dbReference type="CDD" id="cd00063">
    <property type="entry name" value="FN3"/>
    <property type="match status" value="3"/>
</dbReference>
<gene>
    <name evidence="12" type="ORF">JRQ81_014793</name>
</gene>
<organism evidence="12 13">
    <name type="scientific">Phrynocephalus forsythii</name>
    <dbReference type="NCBI Taxonomy" id="171643"/>
    <lineage>
        <taxon>Eukaryota</taxon>
        <taxon>Metazoa</taxon>
        <taxon>Chordata</taxon>
        <taxon>Craniata</taxon>
        <taxon>Vertebrata</taxon>
        <taxon>Euteleostomi</taxon>
        <taxon>Lepidosauria</taxon>
        <taxon>Squamata</taxon>
        <taxon>Bifurcata</taxon>
        <taxon>Unidentata</taxon>
        <taxon>Episquamata</taxon>
        <taxon>Toxicofera</taxon>
        <taxon>Iguania</taxon>
        <taxon>Acrodonta</taxon>
        <taxon>Agamidae</taxon>
        <taxon>Agaminae</taxon>
        <taxon>Phrynocephalus</taxon>
    </lineage>
</organism>
<keyword evidence="5" id="KW-0677">Repeat</keyword>
<dbReference type="PANTHER" id="PTHR48423">
    <property type="entry name" value="INTERLEUKIN-27 RECEPTOR SUBUNIT ALPHA"/>
    <property type="match status" value="1"/>
</dbReference>
<reference evidence="12" key="1">
    <citation type="journal article" date="2023" name="DNA Res.">
        <title>Chromosome-level genome assembly of Phrynocephalus forsythii using third-generation DNA sequencing and Hi-C analysis.</title>
        <authorList>
            <person name="Qi Y."/>
            <person name="Zhao W."/>
            <person name="Zhao Y."/>
            <person name="Niu C."/>
            <person name="Cao S."/>
            <person name="Zhang Y."/>
        </authorList>
    </citation>
    <scope>NUCLEOTIDE SEQUENCE</scope>
    <source>
        <tissue evidence="12">Muscle</tissue>
    </source>
</reference>
<evidence type="ECO:0000256" key="5">
    <source>
        <dbReference type="ARBA" id="ARBA00022737"/>
    </source>
</evidence>
<dbReference type="Gene3D" id="2.60.40.10">
    <property type="entry name" value="Immunoglobulins"/>
    <property type="match status" value="5"/>
</dbReference>
<dbReference type="InterPro" id="IPR013783">
    <property type="entry name" value="Ig-like_fold"/>
</dbReference>
<evidence type="ECO:0000259" key="11">
    <source>
        <dbReference type="PROSITE" id="PS50853"/>
    </source>
</evidence>
<evidence type="ECO:0000256" key="9">
    <source>
        <dbReference type="ARBA" id="ARBA00023170"/>
    </source>
</evidence>
<evidence type="ECO:0000256" key="10">
    <source>
        <dbReference type="ARBA" id="ARBA00023180"/>
    </source>
</evidence>
<evidence type="ECO:0000313" key="13">
    <source>
        <dbReference type="Proteomes" id="UP001142489"/>
    </source>
</evidence>
<dbReference type="InterPro" id="IPR052672">
    <property type="entry name" value="Type1_Cytokine_Rcpt_Type2"/>
</dbReference>
<comment type="subcellular location">
    <subcellularLocation>
        <location evidence="1">Membrane</location>
        <topology evidence="1">Single-pass type I membrane protein</topology>
    </subcellularLocation>
</comment>
<dbReference type="AlphaFoldDB" id="A0A9Q0XXD5"/>
<feature type="domain" description="Fibronectin type-III" evidence="11">
    <location>
        <begin position="120"/>
        <end position="210"/>
    </location>
</feature>
<dbReference type="InterPro" id="IPR003961">
    <property type="entry name" value="FN3_dom"/>
</dbReference>
<keyword evidence="9" id="KW-0675">Receptor</keyword>
<keyword evidence="4" id="KW-0732">Signal</keyword>
<sequence length="744" mass="83372">MPHHWILCGIYISVGFPPEQPKNVSCHQYGKNGSTSCSWNKGRHTYLPTEYTLQLTNGTFLEEINSSSRSQSEERQSVDLKVKLDPESTYTVVVIGTNGLGNASSQPIQFTLIDIVEPYSPVNLSVKFDGFTAASCTILWQDEQETQLFRLRYQPVHSNSWSMLQNITTRRYDLHGLKPDSEYKFQVSSTFLDHRGLWSDWSVPFQTEAVPSEPTDVWYLQKDASLQMQNITLFWKATDTSQRKQASHRYRVTFQTLNQMHHKEPEIHSTTYTFFSRLISRMDYKITICSYNSRGVSQPISVTAQVGMTDLLPPNSLSTASVENGSLLVTWEAPLASSLFISGYVVGWTEHHDGNSMKTHTSWLKVSAYSFTVRVENLKPYVCYQISVFALHQSRAGQAASTTGNASAKAPLAGPHINATAEDGRILVSWMEIPPDQQMGCITSYTIYVQKQGADVPPDTYNITTTIPQPFPIKNIQPGAEYAVWMTASTVAGESPSGNEEMLHVKNAPDWGPILSICIMAPLVCVCCVPSARRKLLSLFCDLPCGLYGKGIPDPANSSWAKEVKSKEDESDLRPAQFLDNPNAFEEPETLQVEEVFIKRQCQILKDRPYSRPTSTKENHNYLTVTILQGQDAIVKNLDRSPLSTETASNTDMQQPPYLYKKVVPGEPHQGQVFSEYLANQLEDAAVDYLPNTVPTTVNNDEKSNDSEFSTLFISPRTFMPQAFSLDGKLTLDAVKLDCISFRD</sequence>
<dbReference type="OrthoDB" id="10005435at2759"/>
<evidence type="ECO:0000256" key="4">
    <source>
        <dbReference type="ARBA" id="ARBA00022729"/>
    </source>
</evidence>
<dbReference type="Pfam" id="PF00041">
    <property type="entry name" value="fn3"/>
    <property type="match status" value="3"/>
</dbReference>
<evidence type="ECO:0000256" key="8">
    <source>
        <dbReference type="ARBA" id="ARBA00023157"/>
    </source>
</evidence>
<dbReference type="PANTHER" id="PTHR48423:SF1">
    <property type="entry name" value="INTERLEUKIN-27 RECEPTOR SUBUNIT ALPHA"/>
    <property type="match status" value="1"/>
</dbReference>
<name>A0A9Q0XXD5_9SAUR</name>
<dbReference type="InterPro" id="IPR036116">
    <property type="entry name" value="FN3_sf"/>
</dbReference>
<keyword evidence="6" id="KW-1133">Transmembrane helix</keyword>
<dbReference type="GO" id="GO:0004896">
    <property type="term" value="F:cytokine receptor activity"/>
    <property type="evidence" value="ECO:0007669"/>
    <property type="project" value="InterPro"/>
</dbReference>
<dbReference type="PROSITE" id="PS01353">
    <property type="entry name" value="HEMATOPO_REC_L_F2"/>
    <property type="match status" value="1"/>
</dbReference>
<keyword evidence="10" id="KW-0325">Glycoprotein</keyword>
<keyword evidence="7" id="KW-0472">Membrane</keyword>
<dbReference type="SMART" id="SM00060">
    <property type="entry name" value="FN3"/>
    <property type="match status" value="5"/>
</dbReference>
<dbReference type="SUPFAM" id="SSF49265">
    <property type="entry name" value="Fibronectin type III"/>
    <property type="match status" value="3"/>
</dbReference>
<proteinExistence type="inferred from homology"/>
<evidence type="ECO:0000256" key="2">
    <source>
        <dbReference type="ARBA" id="ARBA00008921"/>
    </source>
</evidence>
<dbReference type="PROSITE" id="PS50853">
    <property type="entry name" value="FN3"/>
    <property type="match status" value="3"/>
</dbReference>
<keyword evidence="8" id="KW-1015">Disulfide bond</keyword>
<keyword evidence="13" id="KW-1185">Reference proteome</keyword>
<dbReference type="Proteomes" id="UP001142489">
    <property type="component" value="Unassembled WGS sequence"/>
</dbReference>
<evidence type="ECO:0000313" key="12">
    <source>
        <dbReference type="EMBL" id="KAJ7332613.1"/>
    </source>
</evidence>
<evidence type="ECO:0000256" key="1">
    <source>
        <dbReference type="ARBA" id="ARBA00004479"/>
    </source>
</evidence>
<accession>A0A9Q0XXD5</accession>
<keyword evidence="3" id="KW-0812">Transmembrane</keyword>
<evidence type="ECO:0000256" key="3">
    <source>
        <dbReference type="ARBA" id="ARBA00022692"/>
    </source>
</evidence>
<evidence type="ECO:0000256" key="6">
    <source>
        <dbReference type="ARBA" id="ARBA00022989"/>
    </source>
</evidence>
<dbReference type="GO" id="GO:0005886">
    <property type="term" value="C:plasma membrane"/>
    <property type="evidence" value="ECO:0007669"/>
    <property type="project" value="UniProtKB-ARBA"/>
</dbReference>
<feature type="domain" description="Fibronectin type-III" evidence="11">
    <location>
        <begin position="313"/>
        <end position="411"/>
    </location>
</feature>
<evidence type="ECO:0000256" key="7">
    <source>
        <dbReference type="ARBA" id="ARBA00023136"/>
    </source>
</evidence>
<dbReference type="InterPro" id="IPR003529">
    <property type="entry name" value="Hematopoietin_rcpt_Gp130_CS"/>
</dbReference>
<dbReference type="EMBL" id="JAPFRF010000005">
    <property type="protein sequence ID" value="KAJ7332613.1"/>
    <property type="molecule type" value="Genomic_DNA"/>
</dbReference>
<protein>
    <recommendedName>
        <fullName evidence="11">Fibronectin type-III domain-containing protein</fullName>
    </recommendedName>
</protein>
<comment type="similarity">
    <text evidence="2">Belongs to the type I cytokine receptor family. Type 2 subfamily.</text>
</comment>